<evidence type="ECO:0000256" key="1">
    <source>
        <dbReference type="ARBA" id="ARBA00001974"/>
    </source>
</evidence>
<evidence type="ECO:0000256" key="4">
    <source>
        <dbReference type="ARBA" id="ARBA00022475"/>
    </source>
</evidence>
<evidence type="ECO:0000256" key="8">
    <source>
        <dbReference type="ARBA" id="ARBA00023002"/>
    </source>
</evidence>
<protein>
    <submittedName>
        <fullName evidence="11">NAD(P)/FAD-dependent oxidoreductase</fullName>
    </submittedName>
</protein>
<keyword evidence="4" id="KW-1003">Cell membrane</keyword>
<name>A0A3N0VKC2_9GAMM</name>
<dbReference type="PRINTS" id="PR00368">
    <property type="entry name" value="FADPNR"/>
</dbReference>
<evidence type="ECO:0000256" key="9">
    <source>
        <dbReference type="ARBA" id="ARBA00023033"/>
    </source>
</evidence>
<keyword evidence="8" id="KW-0560">Oxidoreductase</keyword>
<keyword evidence="9" id="KW-0503">Monooxygenase</keyword>
<evidence type="ECO:0000313" key="11">
    <source>
        <dbReference type="EMBL" id="ROH93216.1"/>
    </source>
</evidence>
<dbReference type="GO" id="GO:0050660">
    <property type="term" value="F:flavin adenine dinucleotide binding"/>
    <property type="evidence" value="ECO:0007669"/>
    <property type="project" value="InterPro"/>
</dbReference>
<comment type="cofactor">
    <cofactor evidence="1">
        <name>FAD</name>
        <dbReference type="ChEBI" id="CHEBI:57692"/>
    </cofactor>
</comment>
<keyword evidence="5" id="KW-0285">Flavoprotein</keyword>
<gene>
    <name evidence="11" type="ORF">ED208_01425</name>
</gene>
<dbReference type="Pfam" id="PF13450">
    <property type="entry name" value="NAD_binding_8"/>
    <property type="match status" value="1"/>
</dbReference>
<dbReference type="FunFam" id="3.50.50.60:FF:000228">
    <property type="entry name" value="FAD-containing monooxygenase EthA"/>
    <property type="match status" value="1"/>
</dbReference>
<evidence type="ECO:0000256" key="6">
    <source>
        <dbReference type="ARBA" id="ARBA00022827"/>
    </source>
</evidence>
<reference evidence="11 12" key="1">
    <citation type="submission" date="2018-10" db="EMBL/GenBank/DDBJ databases">
        <authorList>
            <person name="Chen W.-M."/>
        </authorList>
    </citation>
    <scope>NUCLEOTIDE SEQUENCE [LARGE SCALE GENOMIC DNA]</scope>
    <source>
        <strain evidence="11 12">THS-13</strain>
    </source>
</reference>
<evidence type="ECO:0000256" key="7">
    <source>
        <dbReference type="ARBA" id="ARBA00022857"/>
    </source>
</evidence>
<comment type="similarity">
    <text evidence="3">Belongs to the FAD-binding monooxygenase family.</text>
</comment>
<keyword evidence="6" id="KW-0274">FAD</keyword>
<dbReference type="GO" id="GO:0050661">
    <property type="term" value="F:NADP binding"/>
    <property type="evidence" value="ECO:0007669"/>
    <property type="project" value="InterPro"/>
</dbReference>
<dbReference type="PANTHER" id="PTHR43872:SF1">
    <property type="entry name" value="MONOOXYGENASE, PUTATIVE (AFU_ORTHOLOGUE AFUA_8G02570)-RELATED"/>
    <property type="match status" value="1"/>
</dbReference>
<dbReference type="RefSeq" id="WP_123210070.1">
    <property type="nucleotide sequence ID" value="NZ_RJVO01000001.1"/>
</dbReference>
<dbReference type="InterPro" id="IPR020946">
    <property type="entry name" value="Flavin_mOase-like"/>
</dbReference>
<dbReference type="SUPFAM" id="SSF51905">
    <property type="entry name" value="FAD/NAD(P)-binding domain"/>
    <property type="match status" value="1"/>
</dbReference>
<comment type="caution">
    <text evidence="11">The sequence shown here is derived from an EMBL/GenBank/DDBJ whole genome shotgun (WGS) entry which is preliminary data.</text>
</comment>
<organism evidence="11 12">
    <name type="scientific">Stagnimonas aquatica</name>
    <dbReference type="NCBI Taxonomy" id="2689987"/>
    <lineage>
        <taxon>Bacteria</taxon>
        <taxon>Pseudomonadati</taxon>
        <taxon>Pseudomonadota</taxon>
        <taxon>Gammaproteobacteria</taxon>
        <taxon>Nevskiales</taxon>
        <taxon>Nevskiaceae</taxon>
        <taxon>Stagnimonas</taxon>
    </lineage>
</organism>
<evidence type="ECO:0000256" key="10">
    <source>
        <dbReference type="ARBA" id="ARBA00023136"/>
    </source>
</evidence>
<dbReference type="GO" id="GO:0005886">
    <property type="term" value="C:plasma membrane"/>
    <property type="evidence" value="ECO:0007669"/>
    <property type="project" value="UniProtKB-SubCell"/>
</dbReference>
<dbReference type="EMBL" id="RJVO01000001">
    <property type="protein sequence ID" value="ROH93216.1"/>
    <property type="molecule type" value="Genomic_DNA"/>
</dbReference>
<keyword evidence="7" id="KW-0521">NADP</keyword>
<dbReference type="PRINTS" id="PR00411">
    <property type="entry name" value="PNDRDTASEI"/>
</dbReference>
<evidence type="ECO:0000256" key="2">
    <source>
        <dbReference type="ARBA" id="ARBA00004236"/>
    </source>
</evidence>
<sequence length="488" mass="54766">MSLEHFDVLIVGAGLSGIGAAVHLGQQCPQQSYAILEGRETLGGTWDLFRYPGIRSDSDMYTLGYSFRPWTAAKAIADGPAILDYMREVVRDYGLGPHIRYQHRVVGAEWSTPEARWTVEVERGPQRERLRLSCRFLYLCAGYYDYAGGYTPDYPGLDRFRGRFVHPQQWPADLDYRGQRVVVIGSGATAVTLVPSMAREAAQVTMLQRSPTYILALPGQDAIANGLRRLLPAKLAYAITRWKNVLMQMFFFNLCRRAPGLARKLIRAGVRHQLPRGFDVDKHFAPSYDPWDQRVCLVPDGDLFRALRSGKADIVTDHIDSFTERGIRLKSGQELAADVVVSATGLKLLALGGLEFVVDGERVDLSSKLSYKGMMISDIPNMALAIGYTNASWTLKVDLSSAYLCRLLKHMDQHGYRQCTPRRRDPELQEQPLIDFSSGYVQRAIEAFPKQGSKSPWKLYQNYLFDLLSLRYGAVDDGSMEFSGALAK</sequence>
<dbReference type="PANTHER" id="PTHR43872">
    <property type="entry name" value="MONOOXYGENASE, PUTATIVE (AFU_ORTHOLOGUE AFUA_8G02570)-RELATED"/>
    <property type="match status" value="1"/>
</dbReference>
<keyword evidence="12" id="KW-1185">Reference proteome</keyword>
<dbReference type="FunFam" id="3.50.50.60:FF:000213">
    <property type="entry name" value="FAD-containing monooxygenase EthA"/>
    <property type="match status" value="1"/>
</dbReference>
<evidence type="ECO:0000313" key="12">
    <source>
        <dbReference type="Proteomes" id="UP000282106"/>
    </source>
</evidence>
<evidence type="ECO:0000256" key="3">
    <source>
        <dbReference type="ARBA" id="ARBA00010139"/>
    </source>
</evidence>
<proteinExistence type="inferred from homology"/>
<dbReference type="InterPro" id="IPR036188">
    <property type="entry name" value="FAD/NAD-bd_sf"/>
</dbReference>
<dbReference type="Gene3D" id="3.50.50.60">
    <property type="entry name" value="FAD/NAD(P)-binding domain"/>
    <property type="match status" value="3"/>
</dbReference>
<dbReference type="Proteomes" id="UP000282106">
    <property type="component" value="Unassembled WGS sequence"/>
</dbReference>
<dbReference type="InterPro" id="IPR051820">
    <property type="entry name" value="FAD-binding_MO"/>
</dbReference>
<keyword evidence="10" id="KW-0472">Membrane</keyword>
<accession>A0A3N0VKC2</accession>
<dbReference type="GO" id="GO:0004499">
    <property type="term" value="F:N,N-dimethylaniline monooxygenase activity"/>
    <property type="evidence" value="ECO:0007669"/>
    <property type="project" value="InterPro"/>
</dbReference>
<evidence type="ECO:0000256" key="5">
    <source>
        <dbReference type="ARBA" id="ARBA00022630"/>
    </source>
</evidence>
<dbReference type="AlphaFoldDB" id="A0A3N0VKC2"/>
<dbReference type="InParanoid" id="A0A3N0VKC2"/>
<dbReference type="Pfam" id="PF00743">
    <property type="entry name" value="FMO-like"/>
    <property type="match status" value="1"/>
</dbReference>
<comment type="subcellular location">
    <subcellularLocation>
        <location evidence="2">Cell membrane</location>
    </subcellularLocation>
</comment>